<evidence type="ECO:0000313" key="1">
    <source>
        <dbReference type="Proteomes" id="UP000887580"/>
    </source>
</evidence>
<protein>
    <submittedName>
        <fullName evidence="2">Serine/threonine-protein phosphatase</fullName>
    </submittedName>
</protein>
<reference evidence="2" key="1">
    <citation type="submission" date="2022-11" db="UniProtKB">
        <authorList>
            <consortium name="WormBaseParasite"/>
        </authorList>
    </citation>
    <scope>IDENTIFICATION</scope>
</reference>
<dbReference type="Proteomes" id="UP000887580">
    <property type="component" value="Unplaced"/>
</dbReference>
<dbReference type="WBParaSite" id="PS1159_v2.g7724.t1">
    <property type="protein sequence ID" value="PS1159_v2.g7724.t1"/>
    <property type="gene ID" value="PS1159_v2.g7724"/>
</dbReference>
<accession>A0AC35GQS5</accession>
<evidence type="ECO:0000313" key="2">
    <source>
        <dbReference type="WBParaSite" id="PS1159_v2.g7724.t1"/>
    </source>
</evidence>
<organism evidence="1 2">
    <name type="scientific">Panagrolaimus sp. PS1159</name>
    <dbReference type="NCBI Taxonomy" id="55785"/>
    <lineage>
        <taxon>Eukaryota</taxon>
        <taxon>Metazoa</taxon>
        <taxon>Ecdysozoa</taxon>
        <taxon>Nematoda</taxon>
        <taxon>Chromadorea</taxon>
        <taxon>Rhabditida</taxon>
        <taxon>Tylenchina</taxon>
        <taxon>Panagrolaimomorpha</taxon>
        <taxon>Panagrolaimoidea</taxon>
        <taxon>Panagrolaimidae</taxon>
        <taxon>Panagrolaimus</taxon>
    </lineage>
</organism>
<proteinExistence type="predicted"/>
<sequence>MSTRSPPPIQTCKYDITIQESYSSLTNFNLNANLKSSKMLNICDNNSSFNFENQRRWKNPVFEKSKLFHEIDKENLWDNRKLFQNFTKNGKAETGSRKKFNVSSINNNSTLSLHISAYQNAIGENNEFSQLEGMKQNFSSNLKNLAATFEFFEIPRGKEDEPKVPEIQQFKASQKLLDVNKLTPVPQQQIPFPATTVIPKNIDGIGAKSSDKMLDAPTTPQKPLKKRANVTLVDDLSKCSKINVDEYIKKLLTCADEHGNITDYLTDPAIIEQICVLAIENLSKMPSMLELSPKINIVGDIHGQFLDLLRIFKMCGPPDSTKYLFLGDYVDRGPNSLEVICLLLLLRVRYPDTFFLLRGNHECSNINRVYGFLHECEDRFQRIPILGTIWGVDVSDLKGTQVWYRFQDVFNWLPMTALIGKKILCMHGGLSPDLVSLDQLRKLARPIDPESAGIHIDLLWADPDGALPNGDNDSDWGPSARGISSHFNVKAVNNACKTLGLDMIVRGHQVVQDGYEFFANRKLVTIFSAPNYCGDYNNSGAIMTIESNLETSFHIIKPLANIKKKSKATEVDFDDIDLDSLMAEGSAETC</sequence>
<name>A0AC35GQS5_9BILA</name>